<comment type="caution">
    <text evidence="3">The sequence shown here is derived from an EMBL/GenBank/DDBJ whole genome shotgun (WGS) entry which is preliminary data.</text>
</comment>
<feature type="non-terminal residue" evidence="3">
    <location>
        <position position="217"/>
    </location>
</feature>
<dbReference type="OrthoDB" id="347001at2759"/>
<dbReference type="VEuPathDB" id="ToxoDB:CSUI_010992"/>
<dbReference type="Proteomes" id="UP000221165">
    <property type="component" value="Unassembled WGS sequence"/>
</dbReference>
<sequence>MASGLGYLFSGSLSPSSSSSLRHNSLSSSSPSSPVSTSSSFEPSIDSPLPSSSSLINQEEEEKKKRPWFISLLPSVFSENPLFNAGVGLALLGAGASLVRRGGEGLRHVARRRLFTSLEISVRDPAYPWVMQWLVQRGRMSHHLGVCTEYCKDSAGNVEALFNFVPSPGRHVLRYKKSFVVVERSRSGEILDLQTGTPWETLTLHTLSLQRHILKEI</sequence>
<evidence type="ECO:0000313" key="3">
    <source>
        <dbReference type="EMBL" id="PHJ15196.1"/>
    </source>
</evidence>
<dbReference type="RefSeq" id="XP_067916930.1">
    <property type="nucleotide sequence ID" value="XM_068071093.1"/>
</dbReference>
<dbReference type="EMBL" id="MIGC01009167">
    <property type="protein sequence ID" value="PHJ15196.1"/>
    <property type="molecule type" value="Genomic_DNA"/>
</dbReference>
<dbReference type="GeneID" id="94434304"/>
<feature type="domain" description="BCS1 N-terminal" evidence="2">
    <location>
        <begin position="90"/>
        <end position="217"/>
    </location>
</feature>
<reference evidence="3 4" key="1">
    <citation type="journal article" date="2017" name="Int. J. Parasitol.">
        <title>The genome of the protozoan parasite Cystoisospora suis and a reverse vaccinology approach to identify vaccine candidates.</title>
        <authorList>
            <person name="Palmieri N."/>
            <person name="Shrestha A."/>
            <person name="Ruttkowski B."/>
            <person name="Beck T."/>
            <person name="Vogl C."/>
            <person name="Tomley F."/>
            <person name="Blake D.P."/>
            <person name="Joachim A."/>
        </authorList>
    </citation>
    <scope>NUCLEOTIDE SEQUENCE [LARGE SCALE GENOMIC DNA]</scope>
    <source>
        <strain evidence="3 4">Wien I</strain>
    </source>
</reference>
<feature type="region of interest" description="Disordered" evidence="1">
    <location>
        <begin position="1"/>
        <end position="57"/>
    </location>
</feature>
<dbReference type="AlphaFoldDB" id="A0A2C6KFT7"/>
<dbReference type="Pfam" id="PF08740">
    <property type="entry name" value="BCS1_N"/>
    <property type="match status" value="1"/>
</dbReference>
<name>A0A2C6KFT7_9APIC</name>
<evidence type="ECO:0000259" key="2">
    <source>
        <dbReference type="SMART" id="SM01024"/>
    </source>
</evidence>
<proteinExistence type="predicted"/>
<evidence type="ECO:0000256" key="1">
    <source>
        <dbReference type="SAM" id="MobiDB-lite"/>
    </source>
</evidence>
<organism evidence="3 4">
    <name type="scientific">Cystoisospora suis</name>
    <dbReference type="NCBI Taxonomy" id="483139"/>
    <lineage>
        <taxon>Eukaryota</taxon>
        <taxon>Sar</taxon>
        <taxon>Alveolata</taxon>
        <taxon>Apicomplexa</taxon>
        <taxon>Conoidasida</taxon>
        <taxon>Coccidia</taxon>
        <taxon>Eucoccidiorida</taxon>
        <taxon>Eimeriorina</taxon>
        <taxon>Sarcocystidae</taxon>
        <taxon>Cystoisospora</taxon>
    </lineage>
</organism>
<dbReference type="InterPro" id="IPR014851">
    <property type="entry name" value="BCS1_N"/>
</dbReference>
<feature type="compositionally biased region" description="Low complexity" evidence="1">
    <location>
        <begin position="1"/>
        <end position="56"/>
    </location>
</feature>
<protein>
    <submittedName>
        <fullName evidence="3">Bcs1 family isoform 9</fullName>
    </submittedName>
</protein>
<dbReference type="SMART" id="SM01024">
    <property type="entry name" value="BCS1_N"/>
    <property type="match status" value="1"/>
</dbReference>
<keyword evidence="4" id="KW-1185">Reference proteome</keyword>
<accession>A0A2C6KFT7</accession>
<gene>
    <name evidence="3" type="ORF">CSUI_010992</name>
</gene>
<evidence type="ECO:0000313" key="4">
    <source>
        <dbReference type="Proteomes" id="UP000221165"/>
    </source>
</evidence>